<keyword evidence="3" id="KW-0449">Lipoprotein</keyword>
<dbReference type="GO" id="GO:0009834">
    <property type="term" value="P:plant-type secondary cell wall biogenesis"/>
    <property type="evidence" value="ECO:0007669"/>
    <property type="project" value="TreeGrafter"/>
</dbReference>
<evidence type="ECO:0000256" key="2">
    <source>
        <dbReference type="ARBA" id="ARBA00022475"/>
    </source>
</evidence>
<dbReference type="PANTHER" id="PTHR32077:SF86">
    <property type="entry name" value="FAS1 DOMAIN-CONTAINING PROTEIN SELMODRAFT_448915"/>
    <property type="match status" value="1"/>
</dbReference>
<dbReference type="EMBL" id="VEPZ02001180">
    <property type="protein sequence ID" value="KAE8688886.1"/>
    <property type="molecule type" value="Genomic_DNA"/>
</dbReference>
<keyword evidence="3" id="KW-0325">Glycoprotein</keyword>
<evidence type="ECO:0000256" key="7">
    <source>
        <dbReference type="SAM" id="SignalP"/>
    </source>
</evidence>
<evidence type="ECO:0000256" key="1">
    <source>
        <dbReference type="ARBA" id="ARBA00004609"/>
    </source>
</evidence>
<comment type="subcellular location">
    <subcellularLocation>
        <location evidence="1">Cell membrane</location>
        <topology evidence="1">Lipid-anchor</topology>
        <topology evidence="1">GPI-anchor</topology>
    </subcellularLocation>
</comment>
<dbReference type="InterPro" id="IPR045003">
    <property type="entry name" value="FLA_A"/>
</dbReference>
<evidence type="ECO:0000313" key="8">
    <source>
        <dbReference type="EMBL" id="KAE8688886.1"/>
    </source>
</evidence>
<dbReference type="PANTHER" id="PTHR32077">
    <property type="entry name" value="FASCICLIN-LIKE ARABINOGALACTAN PROTEIN"/>
    <property type="match status" value="1"/>
</dbReference>
<keyword evidence="9" id="KW-1185">Reference proteome</keyword>
<evidence type="ECO:0000256" key="6">
    <source>
        <dbReference type="SAM" id="MobiDB-lite"/>
    </source>
</evidence>
<keyword evidence="5" id="KW-0472">Membrane</keyword>
<dbReference type="GO" id="GO:0005886">
    <property type="term" value="C:plasma membrane"/>
    <property type="evidence" value="ECO:0007669"/>
    <property type="project" value="UniProtKB-SubCell"/>
</dbReference>
<evidence type="ECO:0000256" key="5">
    <source>
        <dbReference type="ARBA" id="ARBA00023136"/>
    </source>
</evidence>
<organism evidence="8 9">
    <name type="scientific">Hibiscus syriacus</name>
    <name type="common">Rose of Sharon</name>
    <dbReference type="NCBI Taxonomy" id="106335"/>
    <lineage>
        <taxon>Eukaryota</taxon>
        <taxon>Viridiplantae</taxon>
        <taxon>Streptophyta</taxon>
        <taxon>Embryophyta</taxon>
        <taxon>Tracheophyta</taxon>
        <taxon>Spermatophyta</taxon>
        <taxon>Magnoliopsida</taxon>
        <taxon>eudicotyledons</taxon>
        <taxon>Gunneridae</taxon>
        <taxon>Pentapetalae</taxon>
        <taxon>rosids</taxon>
        <taxon>malvids</taxon>
        <taxon>Malvales</taxon>
        <taxon>Malvaceae</taxon>
        <taxon>Malvoideae</taxon>
        <taxon>Hibiscus</taxon>
    </lineage>
</organism>
<protein>
    <submittedName>
        <fullName evidence="8">Uncharacterized protein</fullName>
    </submittedName>
</protein>
<gene>
    <name evidence="8" type="ORF">F3Y22_tig00110954pilonHSYRG00215</name>
</gene>
<keyword evidence="2" id="KW-1003">Cell membrane</keyword>
<comment type="caution">
    <text evidence="8">The sequence shown here is derived from an EMBL/GenBank/DDBJ whole genome shotgun (WGS) entry which is preliminary data.</text>
</comment>
<evidence type="ECO:0000256" key="3">
    <source>
        <dbReference type="ARBA" id="ARBA00022622"/>
    </source>
</evidence>
<reference evidence="8" key="1">
    <citation type="submission" date="2019-09" db="EMBL/GenBank/DDBJ databases">
        <title>Draft genome information of white flower Hibiscus syriacus.</title>
        <authorList>
            <person name="Kim Y.-M."/>
        </authorList>
    </citation>
    <scope>NUCLEOTIDE SEQUENCE [LARGE SCALE GENOMIC DNA]</scope>
    <source>
        <strain evidence="8">YM2019G1</strain>
    </source>
</reference>
<feature type="signal peptide" evidence="7">
    <location>
        <begin position="1"/>
        <end position="26"/>
    </location>
</feature>
<keyword evidence="3" id="KW-0336">GPI-anchor</keyword>
<name>A0A6A2ZBD5_HIBSY</name>
<accession>A0A6A2ZBD5</accession>
<proteinExistence type="predicted"/>
<evidence type="ECO:0000256" key="4">
    <source>
        <dbReference type="ARBA" id="ARBA00022729"/>
    </source>
</evidence>
<dbReference type="AlphaFoldDB" id="A0A6A2ZBD5"/>
<keyword evidence="4 7" id="KW-0732">Signal</keyword>
<feature type="chain" id="PRO_5025564488" evidence="7">
    <location>
        <begin position="27"/>
        <end position="315"/>
    </location>
</feature>
<sequence>MAVPFLISHVTSFTFFYFLLLSSSSASSPTAVTELNITSILSSFRNFTSFASLFSFTSVLSDLTRRQDPITLLAVPNSTSPLPLPPISLAASLRPHSSTSSATHPPKILLLDQPPPDPALRRPPLQTRPFCPNKNAALQYHDPRRQFPPRPVRLQPNGFRNPPPLGLNITKALIDGHNFNVAAALLSSSGVVDEFEADEEIGGSKIPRASYLLLGSLESIVNPVQPTLATEDSGAGSFTLNISRVNGSVAIDTGIVQASVTQTVLTKIQLPFSGFPRFCCPERFLGKILRGIQWVGRAVHPRNYLRHRREINLVK</sequence>
<feature type="region of interest" description="Disordered" evidence="6">
    <location>
        <begin position="95"/>
        <end position="115"/>
    </location>
</feature>
<dbReference type="GO" id="GO:0098552">
    <property type="term" value="C:side of membrane"/>
    <property type="evidence" value="ECO:0007669"/>
    <property type="project" value="UniProtKB-KW"/>
</dbReference>
<dbReference type="Proteomes" id="UP000436088">
    <property type="component" value="Unassembled WGS sequence"/>
</dbReference>
<feature type="compositionally biased region" description="Low complexity" evidence="6">
    <location>
        <begin position="95"/>
        <end position="112"/>
    </location>
</feature>
<evidence type="ECO:0000313" key="9">
    <source>
        <dbReference type="Proteomes" id="UP000436088"/>
    </source>
</evidence>